<dbReference type="InterPro" id="IPR000719">
    <property type="entry name" value="Prot_kinase_dom"/>
</dbReference>
<reference evidence="8" key="5">
    <citation type="journal article" date="2021" name="G3 (Bethesda)">
        <title>Aegilops tauschii genome assembly Aet v5.0 features greater sequence contiguity and improved annotation.</title>
        <authorList>
            <person name="Wang L."/>
            <person name="Zhu T."/>
            <person name="Rodriguez J.C."/>
            <person name="Deal K.R."/>
            <person name="Dubcovsky J."/>
            <person name="McGuire P.E."/>
            <person name="Lux T."/>
            <person name="Spannagl M."/>
            <person name="Mayer K.F.X."/>
            <person name="Baldrich P."/>
            <person name="Meyers B.C."/>
            <person name="Huo N."/>
            <person name="Gu Y.Q."/>
            <person name="Zhou H."/>
            <person name="Devos K.M."/>
            <person name="Bennetzen J.L."/>
            <person name="Unver T."/>
            <person name="Budak H."/>
            <person name="Gulick P.J."/>
            <person name="Galiba G."/>
            <person name="Kalapos B."/>
            <person name="Nelson D.R."/>
            <person name="Li P."/>
            <person name="You F.M."/>
            <person name="Luo M.C."/>
            <person name="Dvorak J."/>
        </authorList>
    </citation>
    <scope>NUCLEOTIDE SEQUENCE [LARGE SCALE GENOMIC DNA]</scope>
    <source>
        <strain evidence="8">cv. AL8/78</strain>
    </source>
</reference>
<reference evidence="8" key="4">
    <citation type="submission" date="2019-03" db="UniProtKB">
        <authorList>
            <consortium name="EnsemblPlants"/>
        </authorList>
    </citation>
    <scope>IDENTIFICATION</scope>
</reference>
<protein>
    <recommendedName>
        <fullName evidence="7">Protein kinase domain-containing protein</fullName>
    </recommendedName>
</protein>
<reference evidence="8" key="3">
    <citation type="journal article" date="2017" name="Nature">
        <title>Genome sequence of the progenitor of the wheat D genome Aegilops tauschii.</title>
        <authorList>
            <person name="Luo M.C."/>
            <person name="Gu Y.Q."/>
            <person name="Puiu D."/>
            <person name="Wang H."/>
            <person name="Twardziok S.O."/>
            <person name="Deal K.R."/>
            <person name="Huo N."/>
            <person name="Zhu T."/>
            <person name="Wang L."/>
            <person name="Wang Y."/>
            <person name="McGuire P.E."/>
            <person name="Liu S."/>
            <person name="Long H."/>
            <person name="Ramasamy R.K."/>
            <person name="Rodriguez J.C."/>
            <person name="Van S.L."/>
            <person name="Yuan L."/>
            <person name="Wang Z."/>
            <person name="Xia Z."/>
            <person name="Xiao L."/>
            <person name="Anderson O.D."/>
            <person name="Ouyang S."/>
            <person name="Liang Y."/>
            <person name="Zimin A.V."/>
            <person name="Pertea G."/>
            <person name="Qi P."/>
            <person name="Bennetzen J.L."/>
            <person name="Dai X."/>
            <person name="Dawson M.W."/>
            <person name="Muller H.G."/>
            <person name="Kugler K."/>
            <person name="Rivarola-Duarte L."/>
            <person name="Spannagl M."/>
            <person name="Mayer K.F.X."/>
            <person name="Lu F.H."/>
            <person name="Bevan M.W."/>
            <person name="Leroy P."/>
            <person name="Li P."/>
            <person name="You F.M."/>
            <person name="Sun Q."/>
            <person name="Liu Z."/>
            <person name="Lyons E."/>
            <person name="Wicker T."/>
            <person name="Salzberg S.L."/>
            <person name="Devos K.M."/>
            <person name="Dvorak J."/>
        </authorList>
    </citation>
    <scope>NUCLEOTIDE SEQUENCE [LARGE SCALE GENOMIC DNA]</scope>
    <source>
        <strain evidence="8">cv. AL8/78</strain>
    </source>
</reference>
<dbReference type="PANTHER" id="PTHR45646">
    <property type="entry name" value="SERINE/THREONINE-PROTEIN KINASE DOA-RELATED"/>
    <property type="match status" value="1"/>
</dbReference>
<keyword evidence="1" id="KW-0723">Serine/threonine-protein kinase</keyword>
<dbReference type="SUPFAM" id="SSF56112">
    <property type="entry name" value="Protein kinase-like (PK-like)"/>
    <property type="match status" value="1"/>
</dbReference>
<feature type="domain" description="Protein kinase" evidence="7">
    <location>
        <begin position="61"/>
        <end position="166"/>
    </location>
</feature>
<reference evidence="9" key="2">
    <citation type="journal article" date="2017" name="Nat. Plants">
        <title>The Aegilops tauschii genome reveals multiple impacts of transposons.</title>
        <authorList>
            <person name="Zhao G."/>
            <person name="Zou C."/>
            <person name="Li K."/>
            <person name="Wang K."/>
            <person name="Li T."/>
            <person name="Gao L."/>
            <person name="Zhang X."/>
            <person name="Wang H."/>
            <person name="Yang Z."/>
            <person name="Liu X."/>
            <person name="Jiang W."/>
            <person name="Mao L."/>
            <person name="Kong X."/>
            <person name="Jiao Y."/>
            <person name="Jia J."/>
        </authorList>
    </citation>
    <scope>NUCLEOTIDE SEQUENCE [LARGE SCALE GENOMIC DNA]</scope>
    <source>
        <strain evidence="9">cv. AL8/78</strain>
    </source>
</reference>
<dbReference type="EnsemblPlants" id="AET3Gv20525400.18">
    <property type="protein sequence ID" value="AET3Gv20525400.18"/>
    <property type="gene ID" value="AET3Gv20525400"/>
</dbReference>
<dbReference type="Gene3D" id="3.30.200.20">
    <property type="entry name" value="Phosphorylase Kinase, domain 1"/>
    <property type="match status" value="1"/>
</dbReference>
<organism evidence="8 9">
    <name type="scientific">Aegilops tauschii subsp. strangulata</name>
    <name type="common">Goatgrass</name>
    <dbReference type="NCBI Taxonomy" id="200361"/>
    <lineage>
        <taxon>Eukaryota</taxon>
        <taxon>Viridiplantae</taxon>
        <taxon>Streptophyta</taxon>
        <taxon>Embryophyta</taxon>
        <taxon>Tracheophyta</taxon>
        <taxon>Spermatophyta</taxon>
        <taxon>Magnoliopsida</taxon>
        <taxon>Liliopsida</taxon>
        <taxon>Poales</taxon>
        <taxon>Poaceae</taxon>
        <taxon>BOP clade</taxon>
        <taxon>Pooideae</taxon>
        <taxon>Triticodae</taxon>
        <taxon>Triticeae</taxon>
        <taxon>Triticinae</taxon>
        <taxon>Aegilops</taxon>
    </lineage>
</organism>
<dbReference type="InterPro" id="IPR011009">
    <property type="entry name" value="Kinase-like_dom_sf"/>
</dbReference>
<evidence type="ECO:0000313" key="8">
    <source>
        <dbReference type="EnsemblPlants" id="AET3Gv20525400.18"/>
    </source>
</evidence>
<evidence type="ECO:0000256" key="6">
    <source>
        <dbReference type="SAM" id="MobiDB-lite"/>
    </source>
</evidence>
<name>A0A453EZT8_AEGTS</name>
<evidence type="ECO:0000256" key="3">
    <source>
        <dbReference type="ARBA" id="ARBA00022741"/>
    </source>
</evidence>
<sequence>ESESMESSRSRKRTRQELDSAGDPPPEREVVARGGASPPWRDDDRDGHYVFDLGENLTRRYKILSKMGEGTFGRVLECWDRETREYVAIKVVRSIRKYRDAAMIEIDVLNRLAENERYRSLCVQIQRWFDYRNHICIVSLIFFCSVKQVLHVDFKCQLLHSPPIAH</sequence>
<reference evidence="9" key="1">
    <citation type="journal article" date="2014" name="Science">
        <title>Ancient hybridizations among the ancestral genomes of bread wheat.</title>
        <authorList>
            <consortium name="International Wheat Genome Sequencing Consortium,"/>
            <person name="Marcussen T."/>
            <person name="Sandve S.R."/>
            <person name="Heier L."/>
            <person name="Spannagl M."/>
            <person name="Pfeifer M."/>
            <person name="Jakobsen K.S."/>
            <person name="Wulff B.B."/>
            <person name="Steuernagel B."/>
            <person name="Mayer K.F."/>
            <person name="Olsen O.A."/>
        </authorList>
    </citation>
    <scope>NUCLEOTIDE SEQUENCE [LARGE SCALE GENOMIC DNA]</scope>
    <source>
        <strain evidence="9">cv. AL8/78</strain>
    </source>
</reference>
<dbReference type="Proteomes" id="UP000015105">
    <property type="component" value="Chromosome 3D"/>
</dbReference>
<evidence type="ECO:0000256" key="1">
    <source>
        <dbReference type="ARBA" id="ARBA00022527"/>
    </source>
</evidence>
<dbReference type="Gramene" id="AET3Gv20525400.18">
    <property type="protein sequence ID" value="AET3Gv20525400.18"/>
    <property type="gene ID" value="AET3Gv20525400"/>
</dbReference>
<keyword evidence="4" id="KW-0418">Kinase</keyword>
<dbReference type="PROSITE" id="PS50011">
    <property type="entry name" value="PROTEIN_KINASE_DOM"/>
    <property type="match status" value="1"/>
</dbReference>
<dbReference type="InterPro" id="IPR051175">
    <property type="entry name" value="CLK_kinases"/>
</dbReference>
<keyword evidence="9" id="KW-1185">Reference proteome</keyword>
<dbReference type="Pfam" id="PF00069">
    <property type="entry name" value="Pkinase"/>
    <property type="match status" value="1"/>
</dbReference>
<evidence type="ECO:0000256" key="4">
    <source>
        <dbReference type="ARBA" id="ARBA00022777"/>
    </source>
</evidence>
<dbReference type="PANTHER" id="PTHR45646:SF11">
    <property type="entry name" value="SERINE_THREONINE-PROTEIN KINASE DOA"/>
    <property type="match status" value="1"/>
</dbReference>
<keyword evidence="3" id="KW-0547">Nucleotide-binding</keyword>
<evidence type="ECO:0000259" key="7">
    <source>
        <dbReference type="PROSITE" id="PS50011"/>
    </source>
</evidence>
<feature type="region of interest" description="Disordered" evidence="6">
    <location>
        <begin position="1"/>
        <end position="43"/>
    </location>
</feature>
<accession>A0A453EZT8</accession>
<dbReference type="GO" id="GO:0005634">
    <property type="term" value="C:nucleus"/>
    <property type="evidence" value="ECO:0007669"/>
    <property type="project" value="TreeGrafter"/>
</dbReference>
<keyword evidence="2" id="KW-0808">Transferase</keyword>
<evidence type="ECO:0000256" key="5">
    <source>
        <dbReference type="ARBA" id="ARBA00022840"/>
    </source>
</evidence>
<evidence type="ECO:0000256" key="2">
    <source>
        <dbReference type="ARBA" id="ARBA00022679"/>
    </source>
</evidence>
<dbReference type="GO" id="GO:0005524">
    <property type="term" value="F:ATP binding"/>
    <property type="evidence" value="ECO:0007669"/>
    <property type="project" value="UniProtKB-KW"/>
</dbReference>
<keyword evidence="5" id="KW-0067">ATP-binding</keyword>
<evidence type="ECO:0000313" key="9">
    <source>
        <dbReference type="Proteomes" id="UP000015105"/>
    </source>
</evidence>
<dbReference type="GO" id="GO:0004674">
    <property type="term" value="F:protein serine/threonine kinase activity"/>
    <property type="evidence" value="ECO:0007669"/>
    <property type="project" value="UniProtKB-KW"/>
</dbReference>
<dbReference type="AlphaFoldDB" id="A0A453EZT8"/>
<proteinExistence type="predicted"/>